<evidence type="ECO:0000256" key="1">
    <source>
        <dbReference type="SAM" id="SignalP"/>
    </source>
</evidence>
<dbReference type="EMBL" id="CP022356">
    <property type="protein sequence ID" value="ASK79401.1"/>
    <property type="molecule type" value="Genomic_DNA"/>
</dbReference>
<sequence>MKNFKTFSALVIGSVILTCSLASNAFELTNQIDEAQTVNCSVGQNQQDAISTCNNFNPLLEGRHHEDR</sequence>
<name>A0A220VGH0_9GAMM</name>
<dbReference type="KEGG" id="pmai:CF386_10095"/>
<dbReference type="AlphaFoldDB" id="A0A220VGH0"/>
<proteinExistence type="predicted"/>
<organism evidence="2 3">
    <name type="scientific">Paraphotobacterium marinum</name>
    <dbReference type="NCBI Taxonomy" id="1755811"/>
    <lineage>
        <taxon>Bacteria</taxon>
        <taxon>Pseudomonadati</taxon>
        <taxon>Pseudomonadota</taxon>
        <taxon>Gammaproteobacteria</taxon>
        <taxon>Vibrionales</taxon>
        <taxon>Vibrionaceae</taxon>
        <taxon>Paraphotobacterium</taxon>
    </lineage>
</organism>
<protein>
    <submittedName>
        <fullName evidence="2">Uncharacterized protein</fullName>
    </submittedName>
</protein>
<accession>A0A220VGH0</accession>
<dbReference type="RefSeq" id="WP_089074309.1">
    <property type="nucleotide sequence ID" value="NZ_CBCSAM010000004.1"/>
</dbReference>
<feature type="signal peptide" evidence="1">
    <location>
        <begin position="1"/>
        <end position="25"/>
    </location>
</feature>
<dbReference type="Proteomes" id="UP000242175">
    <property type="component" value="Chromosome small"/>
</dbReference>
<keyword evidence="1" id="KW-0732">Signal</keyword>
<reference evidence="2 3" key="1">
    <citation type="journal article" date="2016" name="Int. J. Syst. Evol. Microbiol.">
        <title>Paraphotobacterium marinum gen. nov., sp. nov., a member of the family Vibrionaceae, isolated from surface seawater.</title>
        <authorList>
            <person name="Huang Z."/>
            <person name="Dong C."/>
            <person name="Shao Z."/>
        </authorList>
    </citation>
    <scope>NUCLEOTIDE SEQUENCE [LARGE SCALE GENOMIC DNA]</scope>
    <source>
        <strain evidence="2 3">NSCS20N07D</strain>
    </source>
</reference>
<evidence type="ECO:0000313" key="3">
    <source>
        <dbReference type="Proteomes" id="UP000242175"/>
    </source>
</evidence>
<keyword evidence="3" id="KW-1185">Reference proteome</keyword>
<evidence type="ECO:0000313" key="2">
    <source>
        <dbReference type="EMBL" id="ASK79401.1"/>
    </source>
</evidence>
<feature type="chain" id="PRO_5012578272" evidence="1">
    <location>
        <begin position="26"/>
        <end position="68"/>
    </location>
</feature>
<gene>
    <name evidence="2" type="ORF">CF386_10095</name>
</gene>